<organism evidence="2 3">
    <name type="scientific">Anaeroplasma bactoclasticum</name>
    <dbReference type="NCBI Taxonomy" id="2088"/>
    <lineage>
        <taxon>Bacteria</taxon>
        <taxon>Bacillati</taxon>
        <taxon>Mycoplasmatota</taxon>
        <taxon>Mollicutes</taxon>
        <taxon>Anaeroplasmatales</taxon>
        <taxon>Anaeroplasmataceae</taxon>
        <taxon>Anaeroplasma</taxon>
    </lineage>
</organism>
<dbReference type="AlphaFoldDB" id="A0A397RUD2"/>
<keyword evidence="1" id="KW-0812">Transmembrane</keyword>
<proteinExistence type="predicted"/>
<evidence type="ECO:0000313" key="3">
    <source>
        <dbReference type="Proteomes" id="UP000266506"/>
    </source>
</evidence>
<sequence length="302" mass="34345">MKYSDYAEGLGFIKNKSIYVMEYEGFQIYLKDWQYMVLSIPSFFIPLDHPLDKASIKDIQFEALNNACAAVSLGESMDTLVVTLPEGNKQKDKTKETIKEMIENVVKYLKENNYGPMENCPVCKNKGEYQAFGSNYCPMHLECRNKYLDALKNKVNENKGFNIKYVLAIIYVILGIGIGLITPILLTIYLHDYFTGVLALIPILATLGLWLSHAPNKKWLKITVGALVFISVVTFLFISIPYMASFKEETDIFSYMFKNGWPGFRKALFGGILAFGGFGGAKFLDKFKKDYSKELEAFKENE</sequence>
<comment type="caution">
    <text evidence="2">The sequence shown here is derived from an EMBL/GenBank/DDBJ whole genome shotgun (WGS) entry which is preliminary data.</text>
</comment>
<evidence type="ECO:0000313" key="2">
    <source>
        <dbReference type="EMBL" id="RIA73961.1"/>
    </source>
</evidence>
<feature type="transmembrane region" description="Helical" evidence="1">
    <location>
        <begin position="224"/>
        <end position="244"/>
    </location>
</feature>
<dbReference type="InParanoid" id="A0A397RUD2"/>
<feature type="transmembrane region" description="Helical" evidence="1">
    <location>
        <begin position="165"/>
        <end position="187"/>
    </location>
</feature>
<keyword evidence="1" id="KW-1133">Transmembrane helix</keyword>
<keyword evidence="3" id="KW-1185">Reference proteome</keyword>
<dbReference type="EMBL" id="QXEV01000021">
    <property type="protein sequence ID" value="RIA73961.1"/>
    <property type="molecule type" value="Genomic_DNA"/>
</dbReference>
<reference evidence="2 3" key="1">
    <citation type="submission" date="2018-08" db="EMBL/GenBank/DDBJ databases">
        <title>Genomic Encyclopedia of Archaeal and Bacterial Type Strains, Phase II (KMG-II): from individual species to whole genera.</title>
        <authorList>
            <person name="Goeker M."/>
        </authorList>
    </citation>
    <scope>NUCLEOTIDE SEQUENCE [LARGE SCALE GENOMIC DNA]</scope>
    <source>
        <strain evidence="2 3">ATCC 27112</strain>
    </source>
</reference>
<accession>A0A397RUD2</accession>
<dbReference type="RefSeq" id="WP_119016652.1">
    <property type="nucleotide sequence ID" value="NZ_QXEV01000021.1"/>
</dbReference>
<dbReference type="Proteomes" id="UP000266506">
    <property type="component" value="Unassembled WGS sequence"/>
</dbReference>
<protein>
    <submittedName>
        <fullName evidence="2">Uncharacterized protein</fullName>
    </submittedName>
</protein>
<feature type="transmembrane region" description="Helical" evidence="1">
    <location>
        <begin position="193"/>
        <end position="212"/>
    </location>
</feature>
<gene>
    <name evidence="2" type="ORF">EI71_01542</name>
</gene>
<evidence type="ECO:0000256" key="1">
    <source>
        <dbReference type="SAM" id="Phobius"/>
    </source>
</evidence>
<name>A0A397RUD2_9MOLU</name>
<feature type="transmembrane region" description="Helical" evidence="1">
    <location>
        <begin position="264"/>
        <end position="284"/>
    </location>
</feature>
<keyword evidence="1" id="KW-0472">Membrane</keyword>